<dbReference type="Proteomes" id="UP000765509">
    <property type="component" value="Unassembled WGS sequence"/>
</dbReference>
<comment type="caution">
    <text evidence="2">The sequence shown here is derived from an EMBL/GenBank/DDBJ whole genome shotgun (WGS) entry which is preliminary data.</text>
</comment>
<dbReference type="EMBL" id="AVOT02003336">
    <property type="protein sequence ID" value="MBW0473226.1"/>
    <property type="molecule type" value="Genomic_DNA"/>
</dbReference>
<evidence type="ECO:0000313" key="3">
    <source>
        <dbReference type="Proteomes" id="UP000765509"/>
    </source>
</evidence>
<organism evidence="2 3">
    <name type="scientific">Austropuccinia psidii MF-1</name>
    <dbReference type="NCBI Taxonomy" id="1389203"/>
    <lineage>
        <taxon>Eukaryota</taxon>
        <taxon>Fungi</taxon>
        <taxon>Dikarya</taxon>
        <taxon>Basidiomycota</taxon>
        <taxon>Pucciniomycotina</taxon>
        <taxon>Pucciniomycetes</taxon>
        <taxon>Pucciniales</taxon>
        <taxon>Sphaerophragmiaceae</taxon>
        <taxon>Austropuccinia</taxon>
    </lineage>
</organism>
<evidence type="ECO:0000313" key="2">
    <source>
        <dbReference type="EMBL" id="MBW0473226.1"/>
    </source>
</evidence>
<keyword evidence="3" id="KW-1185">Reference proteome</keyword>
<proteinExistence type="predicted"/>
<reference evidence="2" key="1">
    <citation type="submission" date="2021-03" db="EMBL/GenBank/DDBJ databases">
        <title>Draft genome sequence of rust myrtle Austropuccinia psidii MF-1, a brazilian biotype.</title>
        <authorList>
            <person name="Quecine M.C."/>
            <person name="Pachon D.M.R."/>
            <person name="Bonatelli M.L."/>
            <person name="Correr F.H."/>
            <person name="Franceschini L.M."/>
            <person name="Leite T.F."/>
            <person name="Margarido G.R.A."/>
            <person name="Almeida C.A."/>
            <person name="Ferrarezi J.A."/>
            <person name="Labate C.A."/>
        </authorList>
    </citation>
    <scope>NUCLEOTIDE SEQUENCE</scope>
    <source>
        <strain evidence="2">MF-1</strain>
    </source>
</reference>
<sequence>MPLCICCQCIAYTTQQPNGTLSGLLISEQNKQKHQHSELNQSMCKIPTNEDTSTSSSEHSDAPSSEREDYDFKFHSEETLPGELHLFSCFLSFFNRILLSF</sequence>
<gene>
    <name evidence="2" type="ORF">O181_012941</name>
</gene>
<feature type="compositionally biased region" description="Basic and acidic residues" evidence="1">
    <location>
        <begin position="58"/>
        <end position="70"/>
    </location>
</feature>
<dbReference type="AlphaFoldDB" id="A0A9Q3BYR4"/>
<evidence type="ECO:0000256" key="1">
    <source>
        <dbReference type="SAM" id="MobiDB-lite"/>
    </source>
</evidence>
<accession>A0A9Q3BYR4</accession>
<feature type="region of interest" description="Disordered" evidence="1">
    <location>
        <begin position="32"/>
        <end position="70"/>
    </location>
</feature>
<name>A0A9Q3BYR4_9BASI</name>
<protein>
    <submittedName>
        <fullName evidence="2">Uncharacterized protein</fullName>
    </submittedName>
</protein>